<dbReference type="InterPro" id="IPR036396">
    <property type="entry name" value="Cyt_P450_sf"/>
</dbReference>
<keyword evidence="4 7" id="KW-0560">Oxidoreductase</keyword>
<dbReference type="PANTHER" id="PTHR46696">
    <property type="entry name" value="P450, PUTATIVE (EUROFUNG)-RELATED"/>
    <property type="match status" value="1"/>
</dbReference>
<dbReference type="FunFam" id="1.10.630.10:FF:000018">
    <property type="entry name" value="Cytochrome P450 monooxygenase"/>
    <property type="match status" value="1"/>
</dbReference>
<dbReference type="Proteomes" id="UP000179642">
    <property type="component" value="Unassembled WGS sequence"/>
</dbReference>
<keyword evidence="2 7" id="KW-0349">Heme</keyword>
<evidence type="ECO:0000256" key="2">
    <source>
        <dbReference type="ARBA" id="ARBA00022617"/>
    </source>
</evidence>
<dbReference type="InterPro" id="IPR001128">
    <property type="entry name" value="Cyt_P450"/>
</dbReference>
<gene>
    <name evidence="8" type="ORF">BIV23_43970</name>
</gene>
<dbReference type="AlphaFoldDB" id="A0A1S2NYU1"/>
<evidence type="ECO:0000256" key="1">
    <source>
        <dbReference type="ARBA" id="ARBA00010617"/>
    </source>
</evidence>
<dbReference type="Pfam" id="PF00067">
    <property type="entry name" value="p450"/>
    <property type="match status" value="1"/>
</dbReference>
<comment type="similarity">
    <text evidence="1 7">Belongs to the cytochrome P450 family.</text>
</comment>
<dbReference type="GO" id="GO:0004497">
    <property type="term" value="F:monooxygenase activity"/>
    <property type="evidence" value="ECO:0007669"/>
    <property type="project" value="UniProtKB-KW"/>
</dbReference>
<dbReference type="InterPro" id="IPR002397">
    <property type="entry name" value="Cyt_P450_B"/>
</dbReference>
<dbReference type="OrthoDB" id="142769at2"/>
<name>A0A1S2NYU1_9ACTN</name>
<reference evidence="8 9" key="1">
    <citation type="submission" date="2016-10" db="EMBL/GenBank/DDBJ databases">
        <title>Genome sequence of Streptomyces sp. MUSC 1.</title>
        <authorList>
            <person name="Lee L.-H."/>
            <person name="Ser H.-L."/>
            <person name="Law J.W.-F."/>
        </authorList>
    </citation>
    <scope>NUCLEOTIDE SEQUENCE [LARGE SCALE GENOMIC DNA]</scope>
    <source>
        <strain evidence="8 9">MUSC 1</strain>
    </source>
</reference>
<organism evidence="8 9">
    <name type="scientific">Streptomyces monashensis</name>
    <dbReference type="NCBI Taxonomy" id="1678012"/>
    <lineage>
        <taxon>Bacteria</taxon>
        <taxon>Bacillati</taxon>
        <taxon>Actinomycetota</taxon>
        <taxon>Actinomycetes</taxon>
        <taxon>Kitasatosporales</taxon>
        <taxon>Streptomycetaceae</taxon>
        <taxon>Streptomyces</taxon>
    </lineage>
</organism>
<protein>
    <recommendedName>
        <fullName evidence="10">Cytochrome</fullName>
    </recommendedName>
</protein>
<evidence type="ECO:0000313" key="8">
    <source>
        <dbReference type="EMBL" id="OIJ86432.1"/>
    </source>
</evidence>
<proteinExistence type="inferred from homology"/>
<dbReference type="CDD" id="cd20625">
    <property type="entry name" value="CYP164-like"/>
    <property type="match status" value="1"/>
</dbReference>
<dbReference type="SUPFAM" id="SSF48264">
    <property type="entry name" value="Cytochrome P450"/>
    <property type="match status" value="1"/>
</dbReference>
<evidence type="ECO:0000256" key="5">
    <source>
        <dbReference type="ARBA" id="ARBA00023004"/>
    </source>
</evidence>
<dbReference type="PRINTS" id="PR00359">
    <property type="entry name" value="BP450"/>
</dbReference>
<keyword evidence="5 7" id="KW-0408">Iron</keyword>
<accession>A0A1S2NYU1</accession>
<keyword evidence="3 7" id="KW-0479">Metal-binding</keyword>
<dbReference type="RefSeq" id="WP_071386602.1">
    <property type="nucleotide sequence ID" value="NZ_MLYO01000124.1"/>
</dbReference>
<comment type="caution">
    <text evidence="8">The sequence shown here is derived from an EMBL/GenBank/DDBJ whole genome shotgun (WGS) entry which is preliminary data.</text>
</comment>
<keyword evidence="6 7" id="KW-0503">Monooxygenase</keyword>
<keyword evidence="9" id="KW-1185">Reference proteome</keyword>
<evidence type="ECO:0000256" key="7">
    <source>
        <dbReference type="RuleBase" id="RU000461"/>
    </source>
</evidence>
<sequence>MRISTERLGSEIRAGAVSLTTRSVVRALAMSGDPVMRVLGRRALEDPYPEYERIRARGAMVRHPLGMHITTDHAISRAALRDPKLGVKPAPERPGGIPWQVVSGEEARYVHPLDESMLVLNPPEHTGLRRLASPLFTPRAMQDMTRDVETVVDRVLDRVEGRARFDLVADVARRIPIEVICDLFALPDADRTAFVRWGQVLANTLDGIRTLGERREVRRALAEMTRFLSALVDERRRDPGEDMVSRLVAGEVDGEPLDGRTLVALVGILLLAGFETTVNAISGAAVALLRHPPQKQLLLDDPALAGEAVEEFLRYDAPVQMLGRIALEPVTVGGVSLPAGAMLVIVVAAANRDPAVFEEPHRFDLHRPNKRDHLAFSAGIHYCLGAGLARLETELALRHLFARMPRLALAGETRMRPVRNVRGAGAVPVLSRGEQ</sequence>
<evidence type="ECO:0000256" key="6">
    <source>
        <dbReference type="ARBA" id="ARBA00023033"/>
    </source>
</evidence>
<dbReference type="GO" id="GO:0016705">
    <property type="term" value="F:oxidoreductase activity, acting on paired donors, with incorporation or reduction of molecular oxygen"/>
    <property type="evidence" value="ECO:0007669"/>
    <property type="project" value="InterPro"/>
</dbReference>
<dbReference type="GO" id="GO:0005506">
    <property type="term" value="F:iron ion binding"/>
    <property type="evidence" value="ECO:0007669"/>
    <property type="project" value="InterPro"/>
</dbReference>
<evidence type="ECO:0008006" key="10">
    <source>
        <dbReference type="Google" id="ProtNLM"/>
    </source>
</evidence>
<dbReference type="PANTHER" id="PTHR46696:SF1">
    <property type="entry name" value="CYTOCHROME P450 YJIB-RELATED"/>
    <property type="match status" value="1"/>
</dbReference>
<evidence type="ECO:0000256" key="4">
    <source>
        <dbReference type="ARBA" id="ARBA00023002"/>
    </source>
</evidence>
<evidence type="ECO:0000256" key="3">
    <source>
        <dbReference type="ARBA" id="ARBA00022723"/>
    </source>
</evidence>
<dbReference type="InterPro" id="IPR017972">
    <property type="entry name" value="Cyt_P450_CS"/>
</dbReference>
<dbReference type="EMBL" id="MLYO01000124">
    <property type="protein sequence ID" value="OIJ86432.1"/>
    <property type="molecule type" value="Genomic_DNA"/>
</dbReference>
<dbReference type="GO" id="GO:0020037">
    <property type="term" value="F:heme binding"/>
    <property type="evidence" value="ECO:0007669"/>
    <property type="project" value="InterPro"/>
</dbReference>
<dbReference type="Gene3D" id="1.10.630.10">
    <property type="entry name" value="Cytochrome P450"/>
    <property type="match status" value="1"/>
</dbReference>
<dbReference type="PROSITE" id="PS00086">
    <property type="entry name" value="CYTOCHROME_P450"/>
    <property type="match status" value="1"/>
</dbReference>
<evidence type="ECO:0000313" key="9">
    <source>
        <dbReference type="Proteomes" id="UP000179642"/>
    </source>
</evidence>